<accession>A0ABM7WDT1</accession>
<dbReference type="PROSITE" id="PS51257">
    <property type="entry name" value="PROKAR_LIPOPROTEIN"/>
    <property type="match status" value="1"/>
</dbReference>
<gene>
    <name evidence="1" type="ORF">DPPLL_34860</name>
</gene>
<evidence type="ECO:0000313" key="2">
    <source>
        <dbReference type="Proteomes" id="UP000830055"/>
    </source>
</evidence>
<name>A0ABM7WDT1_9BACT</name>
<evidence type="ECO:0008006" key="3">
    <source>
        <dbReference type="Google" id="ProtNLM"/>
    </source>
</evidence>
<proteinExistence type="predicted"/>
<reference evidence="1 2" key="1">
    <citation type="submission" date="2022-01" db="EMBL/GenBank/DDBJ databases">
        <title>Desulfofustis limnae sp. nov., a novel mesophilic sulfate-reducing bacterium isolated from marsh soil.</title>
        <authorList>
            <person name="Watanabe M."/>
            <person name="Takahashi A."/>
            <person name="Kojima H."/>
            <person name="Fukui M."/>
        </authorList>
    </citation>
    <scope>NUCLEOTIDE SEQUENCE [LARGE SCALE GENOMIC DNA]</scope>
    <source>
        <strain evidence="1 2">PPLL</strain>
    </source>
</reference>
<sequence length="120" mass="13696">MNMRSSLRPLALFALVVAAGFLTGCSSKQPLQFRVHTDPEGAHVIYRQDNLSWIYLGVTPLDVVEVVSDERLEEENTLSLKVMRCGYLDQEKQWTGEALVDEIEEKGEVFWTPRLIKNVE</sequence>
<dbReference type="RefSeq" id="WP_284152445.1">
    <property type="nucleotide sequence ID" value="NZ_AP025516.1"/>
</dbReference>
<dbReference type="EMBL" id="AP025516">
    <property type="protein sequence ID" value="BDD89121.1"/>
    <property type="molecule type" value="Genomic_DNA"/>
</dbReference>
<protein>
    <recommendedName>
        <fullName evidence="3">Lipoprotein</fullName>
    </recommendedName>
</protein>
<evidence type="ECO:0000313" key="1">
    <source>
        <dbReference type="EMBL" id="BDD89121.1"/>
    </source>
</evidence>
<keyword evidence="2" id="KW-1185">Reference proteome</keyword>
<dbReference type="Proteomes" id="UP000830055">
    <property type="component" value="Chromosome"/>
</dbReference>
<organism evidence="1 2">
    <name type="scientific">Desulfofustis limnaeus</name>
    <dbReference type="NCBI Taxonomy" id="2740163"/>
    <lineage>
        <taxon>Bacteria</taxon>
        <taxon>Pseudomonadati</taxon>
        <taxon>Thermodesulfobacteriota</taxon>
        <taxon>Desulfobulbia</taxon>
        <taxon>Desulfobulbales</taxon>
        <taxon>Desulfocapsaceae</taxon>
        <taxon>Desulfofustis</taxon>
    </lineage>
</organism>